<evidence type="ECO:0000259" key="5">
    <source>
        <dbReference type="Pfam" id="PF00487"/>
    </source>
</evidence>
<keyword evidence="7" id="KW-1185">Reference proteome</keyword>
<dbReference type="eggNOG" id="COG3239">
    <property type="taxonomic scope" value="Bacteria"/>
</dbReference>
<feature type="transmembrane region" description="Helical" evidence="4">
    <location>
        <begin position="178"/>
        <end position="200"/>
    </location>
</feature>
<dbReference type="GO" id="GO:0016717">
    <property type="term" value="F:oxidoreductase activity, acting on paired donors, with oxidation of a pair of donors resulting in the reduction of molecular oxygen to two molecules of water"/>
    <property type="evidence" value="ECO:0007669"/>
    <property type="project" value="TreeGrafter"/>
</dbReference>
<dbReference type="PANTHER" id="PTHR19353">
    <property type="entry name" value="FATTY ACID DESATURASE 2"/>
    <property type="match status" value="1"/>
</dbReference>
<feature type="transmembrane region" description="Helical" evidence="4">
    <location>
        <begin position="53"/>
        <end position="73"/>
    </location>
</feature>
<name>E0U9H3_GLOV7</name>
<feature type="transmembrane region" description="Helical" evidence="4">
    <location>
        <begin position="16"/>
        <end position="41"/>
    </location>
</feature>
<feature type="transmembrane region" description="Helical" evidence="4">
    <location>
        <begin position="206"/>
        <end position="226"/>
    </location>
</feature>
<dbReference type="InterPro" id="IPR005804">
    <property type="entry name" value="FA_desaturase_dom"/>
</dbReference>
<evidence type="ECO:0000313" key="7">
    <source>
        <dbReference type="Proteomes" id="UP000008206"/>
    </source>
</evidence>
<feature type="transmembrane region" description="Helical" evidence="4">
    <location>
        <begin position="85"/>
        <end position="109"/>
    </location>
</feature>
<dbReference type="STRING" id="497965.Cyan7822_0629"/>
<dbReference type="PANTHER" id="PTHR19353:SF19">
    <property type="entry name" value="DELTA(5) FATTY ACID DESATURASE C-RELATED"/>
    <property type="match status" value="1"/>
</dbReference>
<keyword evidence="3" id="KW-0408">Iron</keyword>
<keyword evidence="4" id="KW-1133">Transmembrane helix</keyword>
<dbReference type="KEGG" id="cyj:Cyan7822_0629"/>
<reference evidence="7" key="1">
    <citation type="journal article" date="2011" name="MBio">
        <title>Novel metabolic attributes of the genus Cyanothece, comprising a group of unicellular nitrogen-fixing Cyanobacteria.</title>
        <authorList>
            <person name="Bandyopadhyay A."/>
            <person name="Elvitigala T."/>
            <person name="Welsh E."/>
            <person name="Stockel J."/>
            <person name="Liberton M."/>
            <person name="Min H."/>
            <person name="Sherman L.A."/>
            <person name="Pakrasi H.B."/>
        </authorList>
    </citation>
    <scope>NUCLEOTIDE SEQUENCE [LARGE SCALE GENOMIC DNA]</scope>
    <source>
        <strain evidence="7">PCC 7822</strain>
    </source>
</reference>
<accession>E0U9H3</accession>
<dbReference type="Proteomes" id="UP000008206">
    <property type="component" value="Chromosome"/>
</dbReference>
<gene>
    <name evidence="6" type="ordered locus">Cyan7822_0629</name>
</gene>
<evidence type="ECO:0000256" key="3">
    <source>
        <dbReference type="ARBA" id="ARBA00023004"/>
    </source>
</evidence>
<evidence type="ECO:0000256" key="2">
    <source>
        <dbReference type="ARBA" id="ARBA00008749"/>
    </source>
</evidence>
<feature type="domain" description="Fatty acid desaturase" evidence="5">
    <location>
        <begin position="55"/>
        <end position="281"/>
    </location>
</feature>
<dbReference type="AlphaFoldDB" id="E0U9H3"/>
<evidence type="ECO:0000256" key="1">
    <source>
        <dbReference type="ARBA" id="ARBA00001954"/>
    </source>
</evidence>
<comment type="similarity">
    <text evidence="2">Belongs to the fatty acid desaturase type 2 family.</text>
</comment>
<sequence length="310" mass="35750">MQKRIKLPLNFYQPNIFLSTLFILYSGGMFVIFALLARIVATDNIPLVARIPLMIICLLGAQQGLHLLGFVAHDGFHFSLYPNKYVSVFASIFFSSMIVGWPAIGYALVHPTHHRYTNQSQDPDRQIYVKYKSVWQRMFLARLAINRQNVRHTFDVLLGRSLPDYYARLPFNQQMIRVFAVVNILTLIFWLSIYIAITIFDPLTGIIGILLPHLLSIGISGFRFYVEHAETGIGPFCNSRTRTSWLMSILYFFNNYHLEHHLYPSVPCYKLPMVHRLLKEQGIYEQASSPIEKGLFSDFSFMMAKLTDAP</sequence>
<evidence type="ECO:0000256" key="4">
    <source>
        <dbReference type="SAM" id="Phobius"/>
    </source>
</evidence>
<keyword evidence="4" id="KW-0472">Membrane</keyword>
<protein>
    <submittedName>
        <fullName evidence="6">Fatty acid desaturase</fullName>
    </submittedName>
</protein>
<evidence type="ECO:0000313" key="6">
    <source>
        <dbReference type="EMBL" id="ADN12665.1"/>
    </source>
</evidence>
<dbReference type="InterPro" id="IPR012171">
    <property type="entry name" value="Fatty_acid_desaturase"/>
</dbReference>
<proteinExistence type="inferred from homology"/>
<keyword evidence="4" id="KW-0812">Transmembrane</keyword>
<dbReference type="Pfam" id="PF00487">
    <property type="entry name" value="FA_desaturase"/>
    <property type="match status" value="1"/>
</dbReference>
<dbReference type="GO" id="GO:0008610">
    <property type="term" value="P:lipid biosynthetic process"/>
    <property type="evidence" value="ECO:0007669"/>
    <property type="project" value="UniProtKB-ARBA"/>
</dbReference>
<dbReference type="GO" id="GO:0016020">
    <property type="term" value="C:membrane"/>
    <property type="evidence" value="ECO:0007669"/>
    <property type="project" value="TreeGrafter"/>
</dbReference>
<comment type="cofactor">
    <cofactor evidence="1">
        <name>Fe(2+)</name>
        <dbReference type="ChEBI" id="CHEBI:29033"/>
    </cofactor>
</comment>
<dbReference type="HOGENOM" id="CLU_052920_2_0_3"/>
<organism evidence="6 7">
    <name type="scientific">Gloeothece verrucosa (strain PCC 7822)</name>
    <name type="common">Cyanothece sp. (strain PCC 7822)</name>
    <dbReference type="NCBI Taxonomy" id="497965"/>
    <lineage>
        <taxon>Bacteria</taxon>
        <taxon>Bacillati</taxon>
        <taxon>Cyanobacteriota</taxon>
        <taxon>Cyanophyceae</taxon>
        <taxon>Oscillatoriophycideae</taxon>
        <taxon>Chroococcales</taxon>
        <taxon>Aphanothecaceae</taxon>
        <taxon>Gloeothece</taxon>
        <taxon>Gloeothece verrucosa</taxon>
    </lineage>
</organism>
<dbReference type="EMBL" id="CP002198">
    <property type="protein sequence ID" value="ADN12665.1"/>
    <property type="molecule type" value="Genomic_DNA"/>
</dbReference>